<proteinExistence type="predicted"/>
<dbReference type="AlphaFoldDB" id="A0A1D8NNT0"/>
<evidence type="ECO:0000313" key="2">
    <source>
        <dbReference type="Proteomes" id="UP000182444"/>
    </source>
</evidence>
<dbReference type="RefSeq" id="XP_068139521.1">
    <property type="nucleotide sequence ID" value="XM_068283420.1"/>
</dbReference>
<dbReference type="EMBL" id="CP017558">
    <property type="protein sequence ID" value="AOW07291.1"/>
    <property type="molecule type" value="Genomic_DNA"/>
</dbReference>
<organism evidence="1 2">
    <name type="scientific">Yarrowia lipolytica</name>
    <name type="common">Candida lipolytica</name>
    <dbReference type="NCBI Taxonomy" id="4952"/>
    <lineage>
        <taxon>Eukaryota</taxon>
        <taxon>Fungi</taxon>
        <taxon>Dikarya</taxon>
        <taxon>Ascomycota</taxon>
        <taxon>Saccharomycotina</taxon>
        <taxon>Dipodascomycetes</taxon>
        <taxon>Dipodascales</taxon>
        <taxon>Dipodascales incertae sedis</taxon>
        <taxon>Yarrowia</taxon>
    </lineage>
</organism>
<protein>
    <submittedName>
        <fullName evidence="1">Uncharacterized protein</fullName>
    </submittedName>
</protein>
<name>A0A1D8NNT0_YARLL</name>
<dbReference type="GeneID" id="94583999"/>
<dbReference type="VEuPathDB" id="FungiDB:YALI1_F22701g"/>
<sequence>MTTIFHYTSLPKVLKTIQWHLHRLQVSTATLTTTGYAHNRITCCIESFDNESVYFSDSLGATQTRISYQHRAQPRFH</sequence>
<dbReference type="Proteomes" id="UP000182444">
    <property type="component" value="Chromosome 1F"/>
</dbReference>
<accession>A0A1D8NNT0</accession>
<evidence type="ECO:0000313" key="1">
    <source>
        <dbReference type="EMBL" id="AOW07291.1"/>
    </source>
</evidence>
<gene>
    <name evidence="1" type="ORF">YALI1_F22701g</name>
</gene>
<reference evidence="1 2" key="1">
    <citation type="journal article" date="2016" name="PLoS ONE">
        <title>Sequence Assembly of Yarrowia lipolytica Strain W29/CLIB89 Shows Transposable Element Diversity.</title>
        <authorList>
            <person name="Magnan C."/>
            <person name="Yu J."/>
            <person name="Chang I."/>
            <person name="Jahn E."/>
            <person name="Kanomata Y."/>
            <person name="Wu J."/>
            <person name="Zeller M."/>
            <person name="Oakes M."/>
            <person name="Baldi P."/>
            <person name="Sandmeyer S."/>
        </authorList>
    </citation>
    <scope>NUCLEOTIDE SEQUENCE [LARGE SCALE GENOMIC DNA]</scope>
    <source>
        <strain evidence="2">CLIB89(W29)</strain>
    </source>
</reference>